<dbReference type="InterPro" id="IPR049052">
    <property type="entry name" value="nSTAND1"/>
</dbReference>
<dbReference type="PANTHER" id="PTHR22847:SF637">
    <property type="entry name" value="WD REPEAT DOMAIN 5B"/>
    <property type="match status" value="1"/>
</dbReference>
<keyword evidence="1 3" id="KW-0853">WD repeat</keyword>
<keyword evidence="2" id="KW-0677">Repeat</keyword>
<dbReference type="PANTHER" id="PTHR22847">
    <property type="entry name" value="WD40 REPEAT PROTEIN"/>
    <property type="match status" value="1"/>
</dbReference>
<feature type="repeat" description="WD" evidence="3">
    <location>
        <begin position="978"/>
        <end position="1009"/>
    </location>
</feature>
<dbReference type="Gene3D" id="3.40.50.300">
    <property type="entry name" value="P-loop containing nucleotide triphosphate hydrolases"/>
    <property type="match status" value="1"/>
</dbReference>
<feature type="repeat" description="WD" evidence="3">
    <location>
        <begin position="1101"/>
        <end position="1132"/>
    </location>
</feature>
<gene>
    <name evidence="5" type="ORF">HJG54_24000</name>
</gene>
<feature type="repeat" description="WD" evidence="3">
    <location>
        <begin position="928"/>
        <end position="969"/>
    </location>
</feature>
<dbReference type="Pfam" id="PF00400">
    <property type="entry name" value="WD40"/>
    <property type="match status" value="16"/>
</dbReference>
<dbReference type="InterPro" id="IPR020472">
    <property type="entry name" value="WD40_PAC1"/>
</dbReference>
<feature type="repeat" description="WD" evidence="3">
    <location>
        <begin position="1019"/>
        <end position="1050"/>
    </location>
</feature>
<dbReference type="Pfam" id="PF20703">
    <property type="entry name" value="nSTAND1"/>
    <property type="match status" value="1"/>
</dbReference>
<feature type="repeat" description="WD" evidence="3">
    <location>
        <begin position="1265"/>
        <end position="1305"/>
    </location>
</feature>
<dbReference type="SMART" id="SM00320">
    <property type="entry name" value="WD40"/>
    <property type="match status" value="16"/>
</dbReference>
<dbReference type="InterPro" id="IPR027417">
    <property type="entry name" value="P-loop_NTPase"/>
</dbReference>
<dbReference type="RefSeq" id="WP_316431750.1">
    <property type="nucleotide sequence ID" value="NZ_CP053586.1"/>
</dbReference>
<feature type="repeat" description="WD" evidence="3">
    <location>
        <begin position="682"/>
        <end position="714"/>
    </location>
</feature>
<evidence type="ECO:0000313" key="5">
    <source>
        <dbReference type="EMBL" id="WNZ25596.1"/>
    </source>
</evidence>
<feature type="repeat" description="WD" evidence="3">
    <location>
        <begin position="723"/>
        <end position="754"/>
    </location>
</feature>
<evidence type="ECO:0000256" key="1">
    <source>
        <dbReference type="ARBA" id="ARBA00022574"/>
    </source>
</evidence>
<dbReference type="InterPro" id="IPR001680">
    <property type="entry name" value="WD40_rpt"/>
</dbReference>
<dbReference type="CDD" id="cd00200">
    <property type="entry name" value="WD40"/>
    <property type="match status" value="2"/>
</dbReference>
<dbReference type="EMBL" id="CP053586">
    <property type="protein sequence ID" value="WNZ25596.1"/>
    <property type="molecule type" value="Genomic_DNA"/>
</dbReference>
<evidence type="ECO:0000256" key="2">
    <source>
        <dbReference type="ARBA" id="ARBA00022737"/>
    </source>
</evidence>
<feature type="repeat" description="WD" evidence="3">
    <location>
        <begin position="1224"/>
        <end position="1255"/>
    </location>
</feature>
<feature type="repeat" description="WD" evidence="3">
    <location>
        <begin position="1183"/>
        <end position="1215"/>
    </location>
</feature>
<feature type="repeat" description="WD" evidence="3">
    <location>
        <begin position="887"/>
        <end position="919"/>
    </location>
</feature>
<evidence type="ECO:0000256" key="3">
    <source>
        <dbReference type="PROSITE-ProRule" id="PRU00221"/>
    </source>
</evidence>
<organism evidence="5">
    <name type="scientific">Leptolyngbya sp. NK1-12</name>
    <dbReference type="NCBI Taxonomy" id="2547451"/>
    <lineage>
        <taxon>Bacteria</taxon>
        <taxon>Bacillati</taxon>
        <taxon>Cyanobacteriota</taxon>
        <taxon>Cyanophyceae</taxon>
        <taxon>Leptolyngbyales</taxon>
        <taxon>Leptolyngbyaceae</taxon>
        <taxon>Leptolyngbya group</taxon>
        <taxon>Leptolyngbya</taxon>
    </lineage>
</organism>
<feature type="repeat" description="WD" evidence="3">
    <location>
        <begin position="1142"/>
        <end position="1174"/>
    </location>
</feature>
<dbReference type="Gene3D" id="2.130.10.10">
    <property type="entry name" value="YVTN repeat-like/Quinoprotein amine dehydrogenase"/>
    <property type="match status" value="6"/>
</dbReference>
<dbReference type="PROSITE" id="PS00678">
    <property type="entry name" value="WD_REPEATS_1"/>
    <property type="match status" value="1"/>
</dbReference>
<protein>
    <submittedName>
        <fullName evidence="5">AAA family ATPase</fullName>
    </submittedName>
</protein>
<reference evidence="5" key="1">
    <citation type="submission" date="2020-05" db="EMBL/GenBank/DDBJ databases">
        <authorList>
            <person name="Zhu T."/>
            <person name="Keshari N."/>
            <person name="Lu X."/>
        </authorList>
    </citation>
    <scope>NUCLEOTIDE SEQUENCE</scope>
    <source>
        <strain evidence="5">NK1-12</strain>
    </source>
</reference>
<feature type="repeat" description="WD" evidence="3">
    <location>
        <begin position="846"/>
        <end position="878"/>
    </location>
</feature>
<accession>A0AA96WN83</accession>
<evidence type="ECO:0000259" key="4">
    <source>
        <dbReference type="Pfam" id="PF20703"/>
    </source>
</evidence>
<sequence length="1333" mass="147295">MSNTETTTNPTVDDIRFPSLSSLRVAHSELLKLHREQGNQADVLTQIEQFMLKGRATGAVLDSEDDRWAAQGILDYWSSLLYRAGQEPPDTTLVDFDPSLAPDLSDDRCPYMGLEAFREQNQQLFFGRQRLVERLLSHLTTNRLLVVVGSSGSGKSSVVLGGLLPRLKAGALPDSQDWIYYEPLVPGSAPLGVLAQRLQPPESVPTTWITQQVAAFKQNPNHLVQLLQPEKHPAVLVIDQFEEVFTLCQDDEVRQAFISNLLNFVQTPEAQHVLILTMRTDFESYVARIPRLWEHFEQSAVRVFPLDASELREAIEKPAELVGLKFDAGLVDKLLNDVLGEPAALPLLQFTLLKLWDHREHNRIVWDAYQRLGGGRSALSNSANEFYNHLIPEEQLTVKRILLQMVRPGEGLEVTSNRIPRKELYRKGEAIDRVDRVLDKLVAARLVRLTDSDVPENAQVEVAHEALIRNWSRLVDWLEDERVTLRQRLDLRRKAERWQAQGKDRSWLLRGSALQEALGYEDLNDLETRFVRSSRQDEQRRKFLSQLTTGLIIALSMSVAVVSGGAAWFADRARKNTEIQSLSLSANNLWLSQLQIEALTKALSAVQQSEDYGKVIEPEIKLQAKVTLQQILYQIREHNRLGGQQDIVRAVQFSPDGGTLAVASDDGTVKLGERDGKPITTLQAHQDTVTAIQFSPDGQTLASASSDQTIKLWSRTGEPIATLQGHQGKVRAVQFSPDGQRLASASDDQTVRLWTGDGKPIKPLEGHQGNVGAVQFSPDGQVLASAGDDKTVRLWTRDGELAATLPGHQDAVRAVQFSPDGKILASASNDKTVKLWSRTGELIATLSGHQEGVSAVQFSRDGQTLASASLDNTIKLWSRTGELVATLQGHQGPVQAVRFSPDGQTLASASFDKTVKLWSHTGELVATLQGHQDPVLDVQYSPDGQTLASVGLDRTVKLWGVHNNHQKIVVLQGNQSEVKGQQEEVSKMQFSPDGQTLASASPDKTVKLWTRDGKLTNTLQGHQGVIQAMQFSLDSQILATAGFDGIAKLWTRDGKPIATLPGHKNLIWTVQFSSDSQTLATASFDGTAKLWTQDGNLIATLQGHQGQVSDVEFSPDSNTIATASLDKTVKLWTHDGKLLDTLAGHQGRVWVVQFSPDGKILASAGEDKTVRLWSRDGKPIQTLAGHQGLVWAVQFSRDGQTLASISQDRTVKLWSRTGKLIATLQGHQGSVLDVQFSPDGKFLVSNSKDGTVKLWRRDGELLGTLQGHEGPVWSVKYLSPETLISASADNTIRLWELNSDPLKQTSCDWLNSYFAINPDANHRVHDQAAKLCP</sequence>
<dbReference type="InterPro" id="IPR036322">
    <property type="entry name" value="WD40_repeat_dom_sf"/>
</dbReference>
<feature type="repeat" description="WD" evidence="3">
    <location>
        <begin position="805"/>
        <end position="837"/>
    </location>
</feature>
<feature type="domain" description="Novel STAND NTPase 1" evidence="4">
    <location>
        <begin position="110"/>
        <end position="505"/>
    </location>
</feature>
<name>A0AA96WN83_9CYAN</name>
<dbReference type="PRINTS" id="PR00320">
    <property type="entry name" value="GPROTEINBRPT"/>
</dbReference>
<dbReference type="SUPFAM" id="SSF69322">
    <property type="entry name" value="Tricorn protease domain 2"/>
    <property type="match status" value="1"/>
</dbReference>
<feature type="repeat" description="WD" evidence="3">
    <location>
        <begin position="641"/>
        <end position="671"/>
    </location>
</feature>
<dbReference type="InterPro" id="IPR019775">
    <property type="entry name" value="WD40_repeat_CS"/>
</dbReference>
<dbReference type="SUPFAM" id="SSF52540">
    <property type="entry name" value="P-loop containing nucleoside triphosphate hydrolases"/>
    <property type="match status" value="1"/>
</dbReference>
<feature type="repeat" description="WD" evidence="3">
    <location>
        <begin position="764"/>
        <end position="795"/>
    </location>
</feature>
<feature type="repeat" description="WD" evidence="3">
    <location>
        <begin position="1060"/>
        <end position="1091"/>
    </location>
</feature>
<dbReference type="PROSITE" id="PS50294">
    <property type="entry name" value="WD_REPEATS_REGION"/>
    <property type="match status" value="15"/>
</dbReference>
<dbReference type="PROSITE" id="PS50082">
    <property type="entry name" value="WD_REPEATS_2"/>
    <property type="match status" value="16"/>
</dbReference>
<proteinExistence type="predicted"/>
<dbReference type="InterPro" id="IPR015943">
    <property type="entry name" value="WD40/YVTN_repeat-like_dom_sf"/>
</dbReference>
<dbReference type="SUPFAM" id="SSF50978">
    <property type="entry name" value="WD40 repeat-like"/>
    <property type="match status" value="2"/>
</dbReference>